<dbReference type="Pfam" id="PF09719">
    <property type="entry name" value="C_GCAxxG_C_C"/>
    <property type="match status" value="1"/>
</dbReference>
<dbReference type="InterPro" id="IPR010181">
    <property type="entry name" value="CGCAxxGCC_motif"/>
</dbReference>
<accession>A0A7X2NEX2</accession>
<sequence length="135" mass="13947">MQTVLERAKVLRADPNVHYNCAQAVLIPFAERAGLTAEQANAVATHFGSGMCAGLTCGAVTGGLMALGISGATDSADAHEFMRRMRAGHDGVIDCAHLLAANAKTGTPKKVHCDGMVYEAVAAVEAILKGKGLIK</sequence>
<evidence type="ECO:0000313" key="1">
    <source>
        <dbReference type="EMBL" id="MSS19260.1"/>
    </source>
</evidence>
<keyword evidence="2" id="KW-1185">Reference proteome</keyword>
<dbReference type="RefSeq" id="WP_154575661.1">
    <property type="nucleotide sequence ID" value="NZ_VUMO01000002.1"/>
</dbReference>
<dbReference type="Proteomes" id="UP000461754">
    <property type="component" value="Unassembled WGS sequence"/>
</dbReference>
<proteinExistence type="predicted"/>
<name>A0A7X2NEX2_9FIRM</name>
<dbReference type="EMBL" id="VUMO01000002">
    <property type="protein sequence ID" value="MSS19260.1"/>
    <property type="molecule type" value="Genomic_DNA"/>
</dbReference>
<dbReference type="AlphaFoldDB" id="A0A7X2NEX2"/>
<organism evidence="1 2">
    <name type="scientific">Pseudoramibacter porci</name>
    <dbReference type="NCBI Taxonomy" id="2606631"/>
    <lineage>
        <taxon>Bacteria</taxon>
        <taxon>Bacillati</taxon>
        <taxon>Bacillota</taxon>
        <taxon>Clostridia</taxon>
        <taxon>Eubacteriales</taxon>
        <taxon>Eubacteriaceae</taxon>
        <taxon>Pseudoramibacter</taxon>
    </lineage>
</organism>
<evidence type="ECO:0000313" key="2">
    <source>
        <dbReference type="Proteomes" id="UP000461754"/>
    </source>
</evidence>
<comment type="caution">
    <text evidence="1">The sequence shown here is derived from an EMBL/GenBank/DDBJ whole genome shotgun (WGS) entry which is preliminary data.</text>
</comment>
<reference evidence="1 2" key="1">
    <citation type="submission" date="2019-08" db="EMBL/GenBank/DDBJ databases">
        <title>In-depth cultivation of the pig gut microbiome towards novel bacterial diversity and tailored functional studies.</title>
        <authorList>
            <person name="Wylensek D."/>
            <person name="Hitch T.C.A."/>
            <person name="Clavel T."/>
        </authorList>
    </citation>
    <scope>NUCLEOTIDE SEQUENCE [LARGE SCALE GENOMIC DNA]</scope>
    <source>
        <strain evidence="1 2">RF-744-FAT-4</strain>
    </source>
</reference>
<protein>
    <submittedName>
        <fullName evidence="1">C_GCAxxG_C_C family protein</fullName>
    </submittedName>
</protein>
<gene>
    <name evidence="1" type="ORF">FYJ52_02385</name>
</gene>